<protein>
    <submittedName>
        <fullName evidence="1">Uncharacterized protein</fullName>
    </submittedName>
</protein>
<name>A0A8J2Y9P1_9FLAO</name>
<proteinExistence type="predicted"/>
<evidence type="ECO:0000313" key="1">
    <source>
        <dbReference type="EMBL" id="GGD99627.1"/>
    </source>
</evidence>
<keyword evidence="2" id="KW-1185">Reference proteome</keyword>
<evidence type="ECO:0000313" key="2">
    <source>
        <dbReference type="Proteomes" id="UP000652231"/>
    </source>
</evidence>
<comment type="caution">
    <text evidence="1">The sequence shown here is derived from an EMBL/GenBank/DDBJ whole genome shotgun (WGS) entry which is preliminary data.</text>
</comment>
<dbReference type="Proteomes" id="UP000652231">
    <property type="component" value="Unassembled WGS sequence"/>
</dbReference>
<reference evidence="1" key="2">
    <citation type="submission" date="2020-09" db="EMBL/GenBank/DDBJ databases">
        <authorList>
            <person name="Sun Q."/>
            <person name="Zhou Y."/>
        </authorList>
    </citation>
    <scope>NUCLEOTIDE SEQUENCE</scope>
    <source>
        <strain evidence="1">CGMCC 1.12924</strain>
    </source>
</reference>
<accession>A0A8J2Y9P1</accession>
<gene>
    <name evidence="1" type="ORF">GCM10011312_23880</name>
</gene>
<sequence>MWGPKVVGSLAHNLKTKTFTISLKNNKNGKMKHYQEIVDEIFGSYYKHRTLRTLFDPNSNEWNHTTIEEKLEILKKILDSNKITLKELILGYKNFYTFELANKEHVLSSLEDSLIIILQNTLNK</sequence>
<dbReference type="EMBL" id="BMGK01000011">
    <property type="protein sequence ID" value="GGD99627.1"/>
    <property type="molecule type" value="Genomic_DNA"/>
</dbReference>
<organism evidence="1 2">
    <name type="scientific">Planktosalinus lacus</name>
    <dbReference type="NCBI Taxonomy" id="1526573"/>
    <lineage>
        <taxon>Bacteria</taxon>
        <taxon>Pseudomonadati</taxon>
        <taxon>Bacteroidota</taxon>
        <taxon>Flavobacteriia</taxon>
        <taxon>Flavobacteriales</taxon>
        <taxon>Flavobacteriaceae</taxon>
        <taxon>Planktosalinus</taxon>
    </lineage>
</organism>
<reference evidence="1" key="1">
    <citation type="journal article" date="2014" name="Int. J. Syst. Evol. Microbiol.">
        <title>Complete genome sequence of Corynebacterium casei LMG S-19264T (=DSM 44701T), isolated from a smear-ripened cheese.</title>
        <authorList>
            <consortium name="US DOE Joint Genome Institute (JGI-PGF)"/>
            <person name="Walter F."/>
            <person name="Albersmeier A."/>
            <person name="Kalinowski J."/>
            <person name="Ruckert C."/>
        </authorList>
    </citation>
    <scope>NUCLEOTIDE SEQUENCE</scope>
    <source>
        <strain evidence="1">CGMCC 1.12924</strain>
    </source>
</reference>
<dbReference type="AlphaFoldDB" id="A0A8J2Y9P1"/>